<dbReference type="InterPro" id="IPR050091">
    <property type="entry name" value="PKS_NRPS_Biosynth_Enz"/>
</dbReference>
<dbReference type="InterPro" id="IPR013968">
    <property type="entry name" value="PKS_KR"/>
</dbReference>
<comment type="caution">
    <text evidence="4">The sequence shown here is derived from an EMBL/GenBank/DDBJ whole genome shotgun (WGS) entry which is preliminary data.</text>
</comment>
<organism evidence="4 5">
    <name type="scientific">Streblomastix strix</name>
    <dbReference type="NCBI Taxonomy" id="222440"/>
    <lineage>
        <taxon>Eukaryota</taxon>
        <taxon>Metamonada</taxon>
        <taxon>Preaxostyla</taxon>
        <taxon>Oxymonadida</taxon>
        <taxon>Streblomastigidae</taxon>
        <taxon>Streblomastix</taxon>
    </lineage>
</organism>
<evidence type="ECO:0000256" key="2">
    <source>
        <dbReference type="ARBA" id="ARBA00022553"/>
    </source>
</evidence>
<feature type="domain" description="Ketoreductase (KR)" evidence="3">
    <location>
        <begin position="145"/>
        <end position="174"/>
    </location>
</feature>
<sequence>IEAGLACLAPRGRFIEIGKADLYGGTNVNILPMKKNILYFAIAVDELILSQKDDNGIVGGNEDSELGELMNECLKLLCSGAIEPIPTRVFPINEVQNAFSYLESAQHIGKVVLSPIAEGFAPISLPQYRAVVPLCSQGSYIVEDGTYLVTGGTAGFSLELAAMLLKSGAKHLVI</sequence>
<dbReference type="GO" id="GO:0005737">
    <property type="term" value="C:cytoplasm"/>
    <property type="evidence" value="ECO:0007669"/>
    <property type="project" value="TreeGrafter"/>
</dbReference>
<protein>
    <submittedName>
        <fullName evidence="4">Putative type I polyketide synthase</fullName>
    </submittedName>
</protein>
<dbReference type="Gene3D" id="3.40.50.720">
    <property type="entry name" value="NAD(P)-binding Rossmann-like Domain"/>
    <property type="match status" value="1"/>
</dbReference>
<dbReference type="OrthoDB" id="329835at2759"/>
<keyword evidence="2" id="KW-0597">Phosphoprotein</keyword>
<evidence type="ECO:0000259" key="3">
    <source>
        <dbReference type="Pfam" id="PF08659"/>
    </source>
</evidence>
<dbReference type="Pfam" id="PF13602">
    <property type="entry name" value="ADH_zinc_N_2"/>
    <property type="match status" value="1"/>
</dbReference>
<dbReference type="Gene3D" id="3.90.180.10">
    <property type="entry name" value="Medium-chain alcohol dehydrogenases, catalytic domain"/>
    <property type="match status" value="1"/>
</dbReference>
<dbReference type="Proteomes" id="UP000324800">
    <property type="component" value="Unassembled WGS sequence"/>
</dbReference>
<dbReference type="PANTHER" id="PTHR43775">
    <property type="entry name" value="FATTY ACID SYNTHASE"/>
    <property type="match status" value="1"/>
</dbReference>
<proteinExistence type="predicted"/>
<evidence type="ECO:0000313" key="4">
    <source>
        <dbReference type="EMBL" id="KAA6309826.1"/>
    </source>
</evidence>
<gene>
    <name evidence="4" type="ORF">EZS28_056431</name>
</gene>
<dbReference type="PANTHER" id="PTHR43775:SF37">
    <property type="entry name" value="SI:DKEY-61P9.11"/>
    <property type="match status" value="1"/>
</dbReference>
<dbReference type="GO" id="GO:0006633">
    <property type="term" value="P:fatty acid biosynthetic process"/>
    <property type="evidence" value="ECO:0007669"/>
    <property type="project" value="TreeGrafter"/>
</dbReference>
<keyword evidence="1" id="KW-0596">Phosphopantetheine</keyword>
<evidence type="ECO:0000313" key="5">
    <source>
        <dbReference type="Proteomes" id="UP000324800"/>
    </source>
</evidence>
<evidence type="ECO:0000256" key="1">
    <source>
        <dbReference type="ARBA" id="ARBA00022450"/>
    </source>
</evidence>
<feature type="non-terminal residue" evidence="4">
    <location>
        <position position="1"/>
    </location>
</feature>
<dbReference type="Pfam" id="PF08659">
    <property type="entry name" value="KR"/>
    <property type="match status" value="1"/>
</dbReference>
<reference evidence="4 5" key="1">
    <citation type="submission" date="2019-03" db="EMBL/GenBank/DDBJ databases">
        <title>Single cell metagenomics reveals metabolic interactions within the superorganism composed of flagellate Streblomastix strix and complex community of Bacteroidetes bacteria on its surface.</title>
        <authorList>
            <person name="Treitli S.C."/>
            <person name="Kolisko M."/>
            <person name="Husnik F."/>
            <person name="Keeling P."/>
            <person name="Hampl V."/>
        </authorList>
    </citation>
    <scope>NUCLEOTIDE SEQUENCE [LARGE SCALE GENOMIC DNA]</scope>
    <source>
        <strain evidence="4">ST1C</strain>
    </source>
</reference>
<dbReference type="AlphaFoldDB" id="A0A5J4PJS0"/>
<dbReference type="GO" id="GO:0005886">
    <property type="term" value="C:plasma membrane"/>
    <property type="evidence" value="ECO:0007669"/>
    <property type="project" value="TreeGrafter"/>
</dbReference>
<feature type="non-terminal residue" evidence="4">
    <location>
        <position position="174"/>
    </location>
</feature>
<dbReference type="GO" id="GO:0004312">
    <property type="term" value="F:fatty acid synthase activity"/>
    <property type="evidence" value="ECO:0007669"/>
    <property type="project" value="TreeGrafter"/>
</dbReference>
<accession>A0A5J4PJS0</accession>
<name>A0A5J4PJS0_9EUKA</name>
<dbReference type="EMBL" id="SNRW01050085">
    <property type="protein sequence ID" value="KAA6309826.1"/>
    <property type="molecule type" value="Genomic_DNA"/>
</dbReference>